<dbReference type="RefSeq" id="WP_095326821.1">
    <property type="nucleotide sequence ID" value="NZ_JAUPFF010000007.1"/>
</dbReference>
<dbReference type="PANTHER" id="PTHR11364">
    <property type="entry name" value="THIOSULFATE SULFERTANSFERASE"/>
    <property type="match status" value="1"/>
</dbReference>
<dbReference type="Proteomes" id="UP000216207">
    <property type="component" value="Unassembled WGS sequence"/>
</dbReference>
<evidence type="ECO:0000313" key="4">
    <source>
        <dbReference type="EMBL" id="PAE88329.1"/>
    </source>
</evidence>
<evidence type="ECO:0000259" key="3">
    <source>
        <dbReference type="PROSITE" id="PS50206"/>
    </source>
</evidence>
<reference evidence="4 5" key="1">
    <citation type="submission" date="2017-07" db="EMBL/GenBank/DDBJ databases">
        <title>Isolation and whole genome analysis of endospore-forming bacteria from heroin.</title>
        <authorList>
            <person name="Kalinowski J."/>
            <person name="Ahrens B."/>
            <person name="Al-Dilaimi A."/>
            <person name="Winkler A."/>
            <person name="Wibberg D."/>
            <person name="Schleenbecker U."/>
            <person name="Ruckert C."/>
            <person name="Wolfel R."/>
            <person name="Grass G."/>
        </authorList>
    </citation>
    <scope>NUCLEOTIDE SEQUENCE [LARGE SCALE GENOMIC DNA]</scope>
    <source>
        <strain evidence="4 5">7539</strain>
    </source>
</reference>
<dbReference type="SUPFAM" id="SSF52821">
    <property type="entry name" value="Rhodanese/Cell cycle control phosphatase"/>
    <property type="match status" value="2"/>
</dbReference>
<dbReference type="PROSITE" id="PS00380">
    <property type="entry name" value="RHODANESE_1"/>
    <property type="match status" value="1"/>
</dbReference>
<proteinExistence type="predicted"/>
<dbReference type="AlphaFoldDB" id="A0A268NYH6"/>
<organism evidence="4 5">
    <name type="scientific">Shouchella clausii</name>
    <name type="common">Alkalihalobacillus clausii</name>
    <dbReference type="NCBI Taxonomy" id="79880"/>
    <lineage>
        <taxon>Bacteria</taxon>
        <taxon>Bacillati</taxon>
        <taxon>Bacillota</taxon>
        <taxon>Bacilli</taxon>
        <taxon>Bacillales</taxon>
        <taxon>Bacillaceae</taxon>
        <taxon>Shouchella</taxon>
    </lineage>
</organism>
<dbReference type="InterPro" id="IPR045078">
    <property type="entry name" value="TST/MPST-like"/>
</dbReference>
<dbReference type="GO" id="GO:0004792">
    <property type="term" value="F:thiosulfate-cyanide sulfurtransferase activity"/>
    <property type="evidence" value="ECO:0007669"/>
    <property type="project" value="InterPro"/>
</dbReference>
<protein>
    <recommendedName>
        <fullName evidence="3">Rhodanese domain-containing protein</fullName>
    </recommendedName>
</protein>
<dbReference type="SMART" id="SM00450">
    <property type="entry name" value="RHOD"/>
    <property type="match status" value="2"/>
</dbReference>
<evidence type="ECO:0000256" key="1">
    <source>
        <dbReference type="ARBA" id="ARBA00022679"/>
    </source>
</evidence>
<feature type="domain" description="Rhodanese" evidence="3">
    <location>
        <begin position="11"/>
        <end position="131"/>
    </location>
</feature>
<comment type="caution">
    <text evidence="4">The sequence shown here is derived from an EMBL/GenBank/DDBJ whole genome shotgun (WGS) entry which is preliminary data.</text>
</comment>
<dbReference type="EMBL" id="NPCC01000017">
    <property type="protein sequence ID" value="PAE88329.1"/>
    <property type="molecule type" value="Genomic_DNA"/>
</dbReference>
<sequence>MIVTPKWLYDRLGEVIVLDARFDLFDEKKGKQAYHAEHLPGALFIDMAEEMADKRIQGAGRHPLPSPEDMAQMFAKKGISKDSKVVIYDDQNGGIAAARAWWMLEFLGNNNAAILDGGIQAWKNSGYPTTDEVKPPDEARFDPHVKEDWLVTAEQVKNKLGSAVLVDSRSRERYQGEQEPLDPKAGHIPGALNFPWGGVLRQDGNWKTAEELVQHFAALPRDREVIVYCGSGISACPNVLALKRAGFKQVTLYAGSWSDWSSRSGYPVETGHPSQ</sequence>
<dbReference type="Pfam" id="PF00581">
    <property type="entry name" value="Rhodanese"/>
    <property type="match status" value="2"/>
</dbReference>
<keyword evidence="2" id="KW-0677">Repeat</keyword>
<dbReference type="CDD" id="cd01448">
    <property type="entry name" value="TST_Repeat_1"/>
    <property type="match status" value="1"/>
</dbReference>
<dbReference type="PANTHER" id="PTHR11364:SF27">
    <property type="entry name" value="SULFURTRANSFERASE"/>
    <property type="match status" value="1"/>
</dbReference>
<dbReference type="PROSITE" id="PS50206">
    <property type="entry name" value="RHODANESE_3"/>
    <property type="match status" value="2"/>
</dbReference>
<dbReference type="InterPro" id="IPR001763">
    <property type="entry name" value="Rhodanese-like_dom"/>
</dbReference>
<gene>
    <name evidence="4" type="ORF">CHH72_13715</name>
</gene>
<dbReference type="CDD" id="cd01449">
    <property type="entry name" value="TST_Repeat_2"/>
    <property type="match status" value="1"/>
</dbReference>
<dbReference type="InterPro" id="IPR036873">
    <property type="entry name" value="Rhodanese-like_dom_sf"/>
</dbReference>
<keyword evidence="1" id="KW-0808">Transferase</keyword>
<evidence type="ECO:0000256" key="2">
    <source>
        <dbReference type="ARBA" id="ARBA00022737"/>
    </source>
</evidence>
<name>A0A268NYH6_SHOCL</name>
<dbReference type="InterPro" id="IPR001307">
    <property type="entry name" value="Thiosulphate_STrfase_CS"/>
</dbReference>
<dbReference type="Gene3D" id="3.40.250.10">
    <property type="entry name" value="Rhodanese-like domain"/>
    <property type="match status" value="2"/>
</dbReference>
<feature type="domain" description="Rhodanese" evidence="3">
    <location>
        <begin position="159"/>
        <end position="269"/>
    </location>
</feature>
<accession>A0A268NYH6</accession>
<evidence type="ECO:0000313" key="5">
    <source>
        <dbReference type="Proteomes" id="UP000216207"/>
    </source>
</evidence>